<dbReference type="VEuPathDB" id="FungiDB:ASPTUDRAFT_608482"/>
<organism evidence="1 2">
    <name type="scientific">Aspergillus tubingensis (strain CBS 134.48)</name>
    <dbReference type="NCBI Taxonomy" id="767770"/>
    <lineage>
        <taxon>Eukaryota</taxon>
        <taxon>Fungi</taxon>
        <taxon>Dikarya</taxon>
        <taxon>Ascomycota</taxon>
        <taxon>Pezizomycotina</taxon>
        <taxon>Eurotiomycetes</taxon>
        <taxon>Eurotiomycetidae</taxon>
        <taxon>Eurotiales</taxon>
        <taxon>Aspergillaceae</taxon>
        <taxon>Aspergillus</taxon>
        <taxon>Aspergillus subgen. Circumdati</taxon>
    </lineage>
</organism>
<gene>
    <name evidence="1" type="ORF">ASPTUDRAFT_608482</name>
</gene>
<dbReference type="Proteomes" id="UP000184304">
    <property type="component" value="Unassembled WGS sequence"/>
</dbReference>
<evidence type="ECO:0000313" key="2">
    <source>
        <dbReference type="Proteomes" id="UP000184304"/>
    </source>
</evidence>
<evidence type="ECO:0000313" key="1">
    <source>
        <dbReference type="EMBL" id="OJI83558.1"/>
    </source>
</evidence>
<protein>
    <submittedName>
        <fullName evidence="1">Uncharacterized protein</fullName>
    </submittedName>
</protein>
<keyword evidence="2" id="KW-1185">Reference proteome</keyword>
<dbReference type="EMBL" id="KV878203">
    <property type="protein sequence ID" value="OJI83558.1"/>
    <property type="molecule type" value="Genomic_DNA"/>
</dbReference>
<dbReference type="AlphaFoldDB" id="A0A1L9N2M8"/>
<name>A0A1L9N2M8_ASPTC</name>
<accession>A0A1L9N2M8</accession>
<reference evidence="2" key="1">
    <citation type="journal article" date="2017" name="Genome Biol.">
        <title>Comparative genomics reveals high biological diversity and specific adaptations in the industrially and medically important fungal genus Aspergillus.</title>
        <authorList>
            <person name="de Vries R.P."/>
            <person name="Riley R."/>
            <person name="Wiebenga A."/>
            <person name="Aguilar-Osorio G."/>
            <person name="Amillis S."/>
            <person name="Uchima C.A."/>
            <person name="Anderluh G."/>
            <person name="Asadollahi M."/>
            <person name="Askin M."/>
            <person name="Barry K."/>
            <person name="Battaglia E."/>
            <person name="Bayram O."/>
            <person name="Benocci T."/>
            <person name="Braus-Stromeyer S.A."/>
            <person name="Caldana C."/>
            <person name="Canovas D."/>
            <person name="Cerqueira G.C."/>
            <person name="Chen F."/>
            <person name="Chen W."/>
            <person name="Choi C."/>
            <person name="Clum A."/>
            <person name="Dos Santos R.A."/>
            <person name="Damasio A.R."/>
            <person name="Diallinas G."/>
            <person name="Emri T."/>
            <person name="Fekete E."/>
            <person name="Flipphi M."/>
            <person name="Freyberg S."/>
            <person name="Gallo A."/>
            <person name="Gournas C."/>
            <person name="Habgood R."/>
            <person name="Hainaut M."/>
            <person name="Harispe M.L."/>
            <person name="Henrissat B."/>
            <person name="Hilden K.S."/>
            <person name="Hope R."/>
            <person name="Hossain A."/>
            <person name="Karabika E."/>
            <person name="Karaffa L."/>
            <person name="Karanyi Z."/>
            <person name="Krasevec N."/>
            <person name="Kuo A."/>
            <person name="Kusch H."/>
            <person name="LaButti K."/>
            <person name="Lagendijk E.L."/>
            <person name="Lapidus A."/>
            <person name="Levasseur A."/>
            <person name="Lindquist E."/>
            <person name="Lipzen A."/>
            <person name="Logrieco A.F."/>
            <person name="MacCabe A."/>
            <person name="Maekelae M.R."/>
            <person name="Malavazi I."/>
            <person name="Melin P."/>
            <person name="Meyer V."/>
            <person name="Mielnichuk N."/>
            <person name="Miskei M."/>
            <person name="Molnar A.P."/>
            <person name="Mule G."/>
            <person name="Ngan C.Y."/>
            <person name="Orejas M."/>
            <person name="Orosz E."/>
            <person name="Ouedraogo J.P."/>
            <person name="Overkamp K.M."/>
            <person name="Park H.-S."/>
            <person name="Perrone G."/>
            <person name="Piumi F."/>
            <person name="Punt P.J."/>
            <person name="Ram A.F."/>
            <person name="Ramon A."/>
            <person name="Rauscher S."/>
            <person name="Record E."/>
            <person name="Riano-Pachon D.M."/>
            <person name="Robert V."/>
            <person name="Roehrig J."/>
            <person name="Ruller R."/>
            <person name="Salamov A."/>
            <person name="Salih N.S."/>
            <person name="Samson R.A."/>
            <person name="Sandor E."/>
            <person name="Sanguinetti M."/>
            <person name="Schuetze T."/>
            <person name="Sepcic K."/>
            <person name="Shelest E."/>
            <person name="Sherlock G."/>
            <person name="Sophianopoulou V."/>
            <person name="Squina F.M."/>
            <person name="Sun H."/>
            <person name="Susca A."/>
            <person name="Todd R.B."/>
            <person name="Tsang A."/>
            <person name="Unkles S.E."/>
            <person name="van de Wiele N."/>
            <person name="van Rossen-Uffink D."/>
            <person name="Oliveira J.V."/>
            <person name="Vesth T.C."/>
            <person name="Visser J."/>
            <person name="Yu J.-H."/>
            <person name="Zhou M."/>
            <person name="Andersen M.R."/>
            <person name="Archer D.B."/>
            <person name="Baker S.E."/>
            <person name="Benoit I."/>
            <person name="Brakhage A.A."/>
            <person name="Braus G.H."/>
            <person name="Fischer R."/>
            <person name="Frisvad J.C."/>
            <person name="Goldman G.H."/>
            <person name="Houbraken J."/>
            <person name="Oakley B."/>
            <person name="Pocsi I."/>
            <person name="Scazzocchio C."/>
            <person name="Seiboth B."/>
            <person name="vanKuyk P.A."/>
            <person name="Wortman J."/>
            <person name="Dyer P.S."/>
            <person name="Grigoriev I.V."/>
        </authorList>
    </citation>
    <scope>NUCLEOTIDE SEQUENCE [LARGE SCALE GENOMIC DNA]</scope>
    <source>
        <strain evidence="2">CBS 134.48</strain>
    </source>
</reference>
<sequence length="113" mass="12585">METCCLGGCTGSIRFGGYPRHPSVFLKVKPTTSAHATRPPGRRNHRRQDGRMLQLSDQVWGCYSLPVILPAFKACATSGGYRSRLCAQPKAFTPIFQGHWVPTYCRARLCEGR</sequence>
<proteinExistence type="predicted"/>